<organism evidence="1 2">
    <name type="scientific">Loa loa</name>
    <name type="common">Eye worm</name>
    <name type="synonym">Filaria loa</name>
    <dbReference type="NCBI Taxonomy" id="7209"/>
    <lineage>
        <taxon>Eukaryota</taxon>
        <taxon>Metazoa</taxon>
        <taxon>Ecdysozoa</taxon>
        <taxon>Nematoda</taxon>
        <taxon>Chromadorea</taxon>
        <taxon>Rhabditida</taxon>
        <taxon>Spirurina</taxon>
        <taxon>Spiruromorpha</taxon>
        <taxon>Filarioidea</taxon>
        <taxon>Onchocercidae</taxon>
        <taxon>Loa</taxon>
    </lineage>
</organism>
<name>A0A1I7VBE3_LOALO</name>
<proteinExistence type="predicted"/>
<reference evidence="2" key="2">
    <citation type="submission" date="2016-11" db="UniProtKB">
        <authorList>
            <consortium name="WormBaseParasite"/>
        </authorList>
    </citation>
    <scope>IDENTIFICATION</scope>
</reference>
<evidence type="ECO:0000313" key="1">
    <source>
        <dbReference type="Proteomes" id="UP000095285"/>
    </source>
</evidence>
<accession>A0A1I7VBE3</accession>
<evidence type="ECO:0000313" key="2">
    <source>
        <dbReference type="WBParaSite" id="EN70_1194"/>
    </source>
</evidence>
<keyword evidence="1" id="KW-1185">Reference proteome</keyword>
<reference evidence="1" key="1">
    <citation type="submission" date="2012-04" db="EMBL/GenBank/DDBJ databases">
        <title>The Genome Sequence of Loa loa.</title>
        <authorList>
            <consortium name="The Broad Institute Genome Sequencing Platform"/>
            <consortium name="Broad Institute Genome Sequencing Center for Infectious Disease"/>
            <person name="Nutman T.B."/>
            <person name="Fink D.L."/>
            <person name="Russ C."/>
            <person name="Young S."/>
            <person name="Zeng Q."/>
            <person name="Gargeya S."/>
            <person name="Alvarado L."/>
            <person name="Berlin A."/>
            <person name="Chapman S.B."/>
            <person name="Chen Z."/>
            <person name="Freedman E."/>
            <person name="Gellesch M."/>
            <person name="Goldberg J."/>
            <person name="Griggs A."/>
            <person name="Gujja S."/>
            <person name="Heilman E.R."/>
            <person name="Heiman D."/>
            <person name="Howarth C."/>
            <person name="Mehta T."/>
            <person name="Neiman D."/>
            <person name="Pearson M."/>
            <person name="Roberts A."/>
            <person name="Saif S."/>
            <person name="Shea T."/>
            <person name="Shenoy N."/>
            <person name="Sisk P."/>
            <person name="Stolte C."/>
            <person name="Sykes S."/>
            <person name="White J."/>
            <person name="Yandava C."/>
            <person name="Haas B."/>
            <person name="Henn M.R."/>
            <person name="Nusbaum C."/>
            <person name="Birren B."/>
        </authorList>
    </citation>
    <scope>NUCLEOTIDE SEQUENCE [LARGE SCALE GENOMIC DNA]</scope>
</reference>
<protein>
    <submittedName>
        <fullName evidence="2">Methyltransf_FA domain-containing protein</fullName>
    </submittedName>
</protein>
<dbReference type="WBParaSite" id="EN70_1194">
    <property type="protein sequence ID" value="EN70_1194"/>
    <property type="gene ID" value="EN70_1194"/>
</dbReference>
<dbReference type="Proteomes" id="UP000095285">
    <property type="component" value="Unassembled WGS sequence"/>
</dbReference>
<dbReference type="AlphaFoldDB" id="A0A1I7VBE3"/>
<sequence length="344" mass="39537">MTTQKIAIEEHEEDAILAYLIWGTPPRCDISLLLEYLNHKDYEYYLEVGYADSCLSTMLKIGPDFRAENIFAVVQNLNDLHRYRQSKVMMHEPALIEALQALDIRCSFDNMHPVLIGLNLNVTIIVNFDNTTNQLTIVMAESVRNQPTQFHYFYRDQANGLSPRYTGIFLTAIDMGRSLLHFVHQNKNESSGMGHDVLQIKNVESGIRITKIRSEQIHLKFSQLVMDPSGAYAFYVIPEKDEQQAVYQTKVDYPNFTLDAQKSFQETTKIFTVNQYDRVFPIDGNVLLVWKFAGEKRSVWLYEGSCTGNSQRKSSFHQIGCILSGVNDPVGQLSIKIHRIRRQL</sequence>